<evidence type="ECO:0000256" key="3">
    <source>
        <dbReference type="ARBA" id="ARBA00022729"/>
    </source>
</evidence>
<evidence type="ECO:0000256" key="2">
    <source>
        <dbReference type="ARBA" id="ARBA00010742"/>
    </source>
</evidence>
<dbReference type="CDD" id="cd01008">
    <property type="entry name" value="PBP2_NrtA_SsuA_CpmA_like"/>
    <property type="match status" value="1"/>
</dbReference>
<feature type="signal peptide" evidence="4">
    <location>
        <begin position="1"/>
        <end position="37"/>
    </location>
</feature>
<proteinExistence type="inferred from homology"/>
<sequence length="323" mass="34454">MTLHTSTSLAMRTSRLFRGARLIALAFALTAAGGAGAETNQIRIAYPSGMNGQIVVTMEKAGIAKKVGLDATFTPFQYGPPMMEALAAGSIDAVVTSVLPVAAYTSKLPGDVKIVSILGQSSHSLVTAKDSPIKSAPDVSGRKLGVSFNSDSHLDTLIWLKEEKLEGKVSLVNIAPSELAAALSNASVDAVVIRQPQVFRLQQQTGARVVHTWPIKFVGIVKADYLARNPETVGKYLTALRDSIFYIGQNREQAAGWFGEALRVPASVVSEVSKEDPNYDAKTVEDINVAVTPAERTAIEIRAAAAFENGLIRAKADTSRLFQ</sequence>
<dbReference type="Proteomes" id="UP001597171">
    <property type="component" value="Unassembled WGS sequence"/>
</dbReference>
<organism evidence="6 7">
    <name type="scientific">Methylopila musalis</name>
    <dbReference type="NCBI Taxonomy" id="1134781"/>
    <lineage>
        <taxon>Bacteria</taxon>
        <taxon>Pseudomonadati</taxon>
        <taxon>Pseudomonadota</taxon>
        <taxon>Alphaproteobacteria</taxon>
        <taxon>Hyphomicrobiales</taxon>
        <taxon>Methylopilaceae</taxon>
        <taxon>Methylopila</taxon>
    </lineage>
</organism>
<keyword evidence="3 4" id="KW-0732">Signal</keyword>
<dbReference type="EMBL" id="JBHTMX010000008">
    <property type="protein sequence ID" value="MFD1330885.1"/>
    <property type="molecule type" value="Genomic_DNA"/>
</dbReference>
<comment type="subcellular location">
    <subcellularLocation>
        <location evidence="1">Periplasm</location>
    </subcellularLocation>
</comment>
<dbReference type="InterPro" id="IPR015168">
    <property type="entry name" value="SsuA/THI5"/>
</dbReference>
<dbReference type="Gene3D" id="3.40.190.10">
    <property type="entry name" value="Periplasmic binding protein-like II"/>
    <property type="match status" value="2"/>
</dbReference>
<dbReference type="InterPro" id="IPR001638">
    <property type="entry name" value="Solute-binding_3/MltF_N"/>
</dbReference>
<evidence type="ECO:0000313" key="7">
    <source>
        <dbReference type="Proteomes" id="UP001597171"/>
    </source>
</evidence>
<evidence type="ECO:0000256" key="1">
    <source>
        <dbReference type="ARBA" id="ARBA00004418"/>
    </source>
</evidence>
<evidence type="ECO:0000313" key="6">
    <source>
        <dbReference type="EMBL" id="MFD1330885.1"/>
    </source>
</evidence>
<accession>A0ABW3Z3N8</accession>
<gene>
    <name evidence="6" type="ORF">ACFQ4O_02625</name>
</gene>
<reference evidence="7" key="1">
    <citation type="journal article" date="2019" name="Int. J. Syst. Evol. Microbiol.">
        <title>The Global Catalogue of Microorganisms (GCM) 10K type strain sequencing project: providing services to taxonomists for standard genome sequencing and annotation.</title>
        <authorList>
            <consortium name="The Broad Institute Genomics Platform"/>
            <consortium name="The Broad Institute Genome Sequencing Center for Infectious Disease"/>
            <person name="Wu L."/>
            <person name="Ma J."/>
        </authorList>
    </citation>
    <scope>NUCLEOTIDE SEQUENCE [LARGE SCALE GENOMIC DNA]</scope>
    <source>
        <strain evidence="7">CCUG 61696</strain>
    </source>
</reference>
<comment type="caution">
    <text evidence="6">The sequence shown here is derived from an EMBL/GenBank/DDBJ whole genome shotgun (WGS) entry which is preliminary data.</text>
</comment>
<dbReference type="SUPFAM" id="SSF53850">
    <property type="entry name" value="Periplasmic binding protein-like II"/>
    <property type="match status" value="1"/>
</dbReference>
<comment type="similarity">
    <text evidence="2">Belongs to the bacterial solute-binding protein SsuA/TauA family.</text>
</comment>
<feature type="domain" description="Solute-binding protein family 3/N-terminal" evidence="5">
    <location>
        <begin position="41"/>
        <end position="261"/>
    </location>
</feature>
<dbReference type="Pfam" id="PF09084">
    <property type="entry name" value="NMT1"/>
    <property type="match status" value="1"/>
</dbReference>
<dbReference type="PANTHER" id="PTHR30024:SF47">
    <property type="entry name" value="TAURINE-BINDING PERIPLASMIC PROTEIN"/>
    <property type="match status" value="1"/>
</dbReference>
<name>A0ABW3Z3N8_9HYPH</name>
<keyword evidence="7" id="KW-1185">Reference proteome</keyword>
<evidence type="ECO:0000259" key="5">
    <source>
        <dbReference type="SMART" id="SM00062"/>
    </source>
</evidence>
<dbReference type="PANTHER" id="PTHR30024">
    <property type="entry name" value="ALIPHATIC SULFONATES-BINDING PROTEIN-RELATED"/>
    <property type="match status" value="1"/>
</dbReference>
<evidence type="ECO:0000256" key="4">
    <source>
        <dbReference type="SAM" id="SignalP"/>
    </source>
</evidence>
<dbReference type="SMART" id="SM00062">
    <property type="entry name" value="PBPb"/>
    <property type="match status" value="1"/>
</dbReference>
<dbReference type="RefSeq" id="WP_378774085.1">
    <property type="nucleotide sequence ID" value="NZ_JBHTMX010000008.1"/>
</dbReference>
<feature type="chain" id="PRO_5047030245" evidence="4">
    <location>
        <begin position="38"/>
        <end position="323"/>
    </location>
</feature>
<protein>
    <submittedName>
        <fullName evidence="6">ABC transporter substrate-binding protein</fullName>
    </submittedName>
</protein>